<dbReference type="Pfam" id="PF04327">
    <property type="entry name" value="Peptidase_Prp"/>
    <property type="match status" value="1"/>
</dbReference>
<dbReference type="EMBL" id="JACEGA010000001">
    <property type="protein sequence ID" value="MBB2182934.1"/>
    <property type="molecule type" value="Genomic_DNA"/>
</dbReference>
<dbReference type="SUPFAM" id="SSF118010">
    <property type="entry name" value="TM1457-like"/>
    <property type="match status" value="1"/>
</dbReference>
<reference evidence="7 8" key="1">
    <citation type="submission" date="2020-07" db="EMBL/GenBank/DDBJ databases">
        <title>Characterization and genome sequencing of isolate MD1, a novel member within the family Lachnospiraceae.</title>
        <authorList>
            <person name="Rettenmaier R."/>
            <person name="Di Bello L."/>
            <person name="Zinser C."/>
            <person name="Scheitz K."/>
            <person name="Liebl W."/>
            <person name="Zverlov V."/>
        </authorList>
    </citation>
    <scope>NUCLEOTIDE SEQUENCE [LARGE SCALE GENOMIC DNA]</scope>
    <source>
        <strain evidence="7 8">MD1</strain>
    </source>
</reference>
<gene>
    <name evidence="7" type="ORF">H0486_08595</name>
</gene>
<dbReference type="InterPro" id="IPR007422">
    <property type="entry name" value="Peptidase_Prp"/>
</dbReference>
<dbReference type="GO" id="GO:0006508">
    <property type="term" value="P:proteolysis"/>
    <property type="evidence" value="ECO:0007669"/>
    <property type="project" value="UniProtKB-KW"/>
</dbReference>
<dbReference type="GO" id="GO:0008234">
    <property type="term" value="F:cysteine-type peptidase activity"/>
    <property type="evidence" value="ECO:0007669"/>
    <property type="project" value="UniProtKB-KW"/>
</dbReference>
<dbReference type="GO" id="GO:0042254">
    <property type="term" value="P:ribosome biogenesis"/>
    <property type="evidence" value="ECO:0007669"/>
    <property type="project" value="UniProtKB-KW"/>
</dbReference>
<sequence length="110" mass="12113">MINVSIYKNAENLITGFTLDGHANYSEAGSDIVCAAVSALVINTINSIENFTSDRFELKQDEKKGFLEFHVISGISNNTNLLLSSMALGLYGVVEEYKGKYIKITEIQSQ</sequence>
<name>A0A839JZV2_9FIRM</name>
<dbReference type="InterPro" id="IPR036764">
    <property type="entry name" value="Peptidase_Prp_sf"/>
</dbReference>
<dbReference type="CDD" id="cd16332">
    <property type="entry name" value="Prp-like"/>
    <property type="match status" value="1"/>
</dbReference>
<comment type="caution">
    <text evidence="7">The sequence shown here is derived from an EMBL/GenBank/DDBJ whole genome shotgun (WGS) entry which is preliminary data.</text>
</comment>
<evidence type="ECO:0000256" key="1">
    <source>
        <dbReference type="ARBA" id="ARBA00022517"/>
    </source>
</evidence>
<dbReference type="PANTHER" id="PTHR39178:SF1">
    <property type="entry name" value="RIBOSOMAL-PROCESSING CYSTEINE PROTEASE PRP"/>
    <property type="match status" value="1"/>
</dbReference>
<evidence type="ECO:0000256" key="6">
    <source>
        <dbReference type="ARBA" id="ARBA00044538"/>
    </source>
</evidence>
<evidence type="ECO:0000256" key="2">
    <source>
        <dbReference type="ARBA" id="ARBA00022670"/>
    </source>
</evidence>
<keyword evidence="4" id="KW-0788">Thiol protease</keyword>
<evidence type="ECO:0000313" key="7">
    <source>
        <dbReference type="EMBL" id="MBB2182934.1"/>
    </source>
</evidence>
<keyword evidence="3" id="KW-0378">Hydrolase</keyword>
<dbReference type="PANTHER" id="PTHR39178">
    <property type="entry name" value="HYPOTHETICAL RIBOSOME-ASSOCIATED PROTEIN"/>
    <property type="match status" value="1"/>
</dbReference>
<keyword evidence="8" id="KW-1185">Reference proteome</keyword>
<dbReference type="RefSeq" id="WP_228352622.1">
    <property type="nucleotide sequence ID" value="NZ_JACEGA010000001.1"/>
</dbReference>
<keyword evidence="2 7" id="KW-0645">Protease</keyword>
<evidence type="ECO:0000256" key="3">
    <source>
        <dbReference type="ARBA" id="ARBA00022801"/>
    </source>
</evidence>
<evidence type="ECO:0000256" key="5">
    <source>
        <dbReference type="ARBA" id="ARBA00044503"/>
    </source>
</evidence>
<evidence type="ECO:0000313" key="8">
    <source>
        <dbReference type="Proteomes" id="UP000574276"/>
    </source>
</evidence>
<dbReference type="Proteomes" id="UP000574276">
    <property type="component" value="Unassembled WGS sequence"/>
</dbReference>
<evidence type="ECO:0000256" key="4">
    <source>
        <dbReference type="ARBA" id="ARBA00022807"/>
    </source>
</evidence>
<dbReference type="Gene3D" id="3.30.70.1490">
    <property type="entry name" value="Cysteine protease Prp"/>
    <property type="match status" value="1"/>
</dbReference>
<comment type="similarity">
    <text evidence="5">Belongs to the Prp family.</text>
</comment>
<organism evidence="7 8">
    <name type="scientific">Variimorphobacter saccharofermentans</name>
    <dbReference type="NCBI Taxonomy" id="2755051"/>
    <lineage>
        <taxon>Bacteria</taxon>
        <taxon>Bacillati</taxon>
        <taxon>Bacillota</taxon>
        <taxon>Clostridia</taxon>
        <taxon>Lachnospirales</taxon>
        <taxon>Lachnospiraceae</taxon>
        <taxon>Variimorphobacter</taxon>
    </lineage>
</organism>
<protein>
    <recommendedName>
        <fullName evidence="6">Ribosomal processing cysteine protease Prp</fullName>
    </recommendedName>
</protein>
<proteinExistence type="inferred from homology"/>
<dbReference type="AlphaFoldDB" id="A0A839JZV2"/>
<keyword evidence="1" id="KW-0690">Ribosome biogenesis</keyword>
<accession>A0A839JZV2</accession>